<evidence type="ECO:0000256" key="1">
    <source>
        <dbReference type="ARBA" id="ARBA00023224"/>
    </source>
</evidence>
<dbReference type="Proteomes" id="UP000609323">
    <property type="component" value="Unassembled WGS sequence"/>
</dbReference>
<keyword evidence="5" id="KW-0812">Transmembrane</keyword>
<evidence type="ECO:0000256" key="5">
    <source>
        <dbReference type="SAM" id="Phobius"/>
    </source>
</evidence>
<dbReference type="InterPro" id="IPR029151">
    <property type="entry name" value="Sensor-like_sf"/>
</dbReference>
<dbReference type="Pfam" id="PF22673">
    <property type="entry name" value="MCP-like_PDC_1"/>
    <property type="match status" value="1"/>
</dbReference>
<dbReference type="PANTHER" id="PTHR32089:SF112">
    <property type="entry name" value="LYSOZYME-LIKE PROTEIN-RELATED"/>
    <property type="match status" value="1"/>
</dbReference>
<dbReference type="SUPFAM" id="SSF58104">
    <property type="entry name" value="Methyl-accepting chemotaxis protein (MCP) signaling domain"/>
    <property type="match status" value="1"/>
</dbReference>
<dbReference type="SMART" id="SM00283">
    <property type="entry name" value="MA"/>
    <property type="match status" value="1"/>
</dbReference>
<feature type="domain" description="Methyl-accepting transducer" evidence="6">
    <location>
        <begin position="90"/>
        <end position="326"/>
    </location>
</feature>
<name>A0ABQ1FQ20_9BACL</name>
<feature type="coiled-coil region" evidence="4">
    <location>
        <begin position="154"/>
        <end position="188"/>
    </location>
</feature>
<dbReference type="InterPro" id="IPR004090">
    <property type="entry name" value="Chemotax_Me-accpt_rcpt"/>
</dbReference>
<keyword evidence="4" id="KW-0175">Coiled coil</keyword>
<keyword evidence="1 3" id="KW-0807">Transducer</keyword>
<dbReference type="InterPro" id="IPR004089">
    <property type="entry name" value="MCPsignal_dom"/>
</dbReference>
<protein>
    <submittedName>
        <fullName evidence="7">Methyl-accepting chemotaxis sensory transducer</fullName>
    </submittedName>
</protein>
<dbReference type="RefSeq" id="WP_095210040.1">
    <property type="nucleotide sequence ID" value="NZ_BMHF01000001.1"/>
</dbReference>
<comment type="caution">
    <text evidence="7">The sequence shown here is derived from an EMBL/GenBank/DDBJ whole genome shotgun (WGS) entry which is preliminary data.</text>
</comment>
<dbReference type="SUPFAM" id="SSF103190">
    <property type="entry name" value="Sensory domain-like"/>
    <property type="match status" value="1"/>
</dbReference>
<dbReference type="EMBL" id="BMHF01000001">
    <property type="protein sequence ID" value="GGA25371.1"/>
    <property type="molecule type" value="Genomic_DNA"/>
</dbReference>
<dbReference type="PROSITE" id="PS50111">
    <property type="entry name" value="CHEMOTAXIS_TRANSDUC_2"/>
    <property type="match status" value="1"/>
</dbReference>
<keyword evidence="8" id="KW-1185">Reference proteome</keyword>
<dbReference type="Pfam" id="PF00015">
    <property type="entry name" value="MCPsignal"/>
    <property type="match status" value="1"/>
</dbReference>
<dbReference type="Gene3D" id="3.30.450.20">
    <property type="entry name" value="PAS domain"/>
    <property type="match status" value="1"/>
</dbReference>
<reference evidence="8" key="1">
    <citation type="journal article" date="2019" name="Int. J. Syst. Evol. Microbiol.">
        <title>The Global Catalogue of Microorganisms (GCM) 10K type strain sequencing project: providing services to taxonomists for standard genome sequencing and annotation.</title>
        <authorList>
            <consortium name="The Broad Institute Genomics Platform"/>
            <consortium name="The Broad Institute Genome Sequencing Center for Infectious Disease"/>
            <person name="Wu L."/>
            <person name="Ma J."/>
        </authorList>
    </citation>
    <scope>NUCLEOTIDE SEQUENCE [LARGE SCALE GENOMIC DNA]</scope>
    <source>
        <strain evidence="8">CGMCC 1.15044</strain>
    </source>
</reference>
<keyword evidence="5" id="KW-1133">Transmembrane helix</keyword>
<feature type="transmembrane region" description="Helical" evidence="5">
    <location>
        <begin position="7"/>
        <end position="27"/>
    </location>
</feature>
<dbReference type="PANTHER" id="PTHR32089">
    <property type="entry name" value="METHYL-ACCEPTING CHEMOTAXIS PROTEIN MCPB"/>
    <property type="match status" value="1"/>
</dbReference>
<evidence type="ECO:0000259" key="6">
    <source>
        <dbReference type="PROSITE" id="PS50111"/>
    </source>
</evidence>
<dbReference type="Gene3D" id="1.10.287.950">
    <property type="entry name" value="Methyl-accepting chemotaxis protein"/>
    <property type="match status" value="1"/>
</dbReference>
<evidence type="ECO:0000313" key="7">
    <source>
        <dbReference type="EMBL" id="GGA25371.1"/>
    </source>
</evidence>
<evidence type="ECO:0000256" key="3">
    <source>
        <dbReference type="PROSITE-ProRule" id="PRU00284"/>
    </source>
</evidence>
<accession>A0ABQ1FQ20</accession>
<keyword evidence="5" id="KW-0472">Membrane</keyword>
<gene>
    <name evidence="7" type="ORF">GCM10010917_07860</name>
</gene>
<dbReference type="PRINTS" id="PR00260">
    <property type="entry name" value="CHEMTRNSDUCR"/>
</dbReference>
<dbReference type="CDD" id="cd18773">
    <property type="entry name" value="PDC1_HK_sensor"/>
    <property type="match status" value="1"/>
</dbReference>
<comment type="similarity">
    <text evidence="2">Belongs to the methyl-accepting chemotaxis (MCP) protein family.</text>
</comment>
<evidence type="ECO:0000256" key="2">
    <source>
        <dbReference type="ARBA" id="ARBA00029447"/>
    </source>
</evidence>
<proteinExistence type="inferred from homology"/>
<organism evidence="7 8">
    <name type="scientific">Paenibacillus physcomitrellae</name>
    <dbReference type="NCBI Taxonomy" id="1619311"/>
    <lineage>
        <taxon>Bacteria</taxon>
        <taxon>Bacillati</taxon>
        <taxon>Bacillota</taxon>
        <taxon>Bacilli</taxon>
        <taxon>Bacillales</taxon>
        <taxon>Paenibacillaceae</taxon>
        <taxon>Paenibacillus</taxon>
    </lineage>
</organism>
<evidence type="ECO:0000313" key="8">
    <source>
        <dbReference type="Proteomes" id="UP000609323"/>
    </source>
</evidence>
<evidence type="ECO:0000256" key="4">
    <source>
        <dbReference type="SAM" id="Coils"/>
    </source>
</evidence>
<sequence length="504" mass="55750">MKFRRSLIWFAVILAVLFVYCLFIDMYWVHKTILGAALLLLGLGVLNSHRGLKALKNDLMHSRDEIKQLGNEIYVTADRLHGALEEISRHTDGLQQTADYSHAYEMELRQRSYEAKANMEESFYKMKEAAAATEHISALTDRLGGNMKDTSHGVSEMLESIHNTRSVMDQLEQQGSQMREKFGQLTDQISKVEHINTLINGIVEETSLLALNASIEAARAGEEGRGFAVVAGRIRKLADQSKDSVDKSTSLLREITTRVKEVADSVKKEQFAVKLGVKDVEAIHTRLETVAQRVKEVEGAVAETLSAADSQNRLIEQTSGKLNGAVQIVNETISNVDLTLEQVTKQRGQINQLNDVSANLLKESEALHQSVLEIAGATEAEETVYAGKLQEMQALLETIAAKESLWVLDPEHHKAVLMPYLSRTEDIQAIWSNHTDGTFIFSEPAAGLLNAKRRDWWIGAVEQGAYVSKPYVSAITKRSCITLSKAILNGEGTVIGVIGLDLAV</sequence>